<dbReference type="Proteomes" id="UP001638806">
    <property type="component" value="Unassembled WGS sequence"/>
</dbReference>
<sequence>MADVERNGWAAVPLDPSKLFHGKPFINEPTAIRVADIAFPEDAVVGFVRDHAKAKLSDKTFNHSMRVYYYAKRLTRRFGFARSHRHPQEQFPEHSQLSPVTLALTCLLHDIGTAAEHMAASRMSFEFYGGIQARDLLLGQGCAQDQADAVCETIIRHQDLGVDGTITFLGQLIQLATIFDNVSDHPSVADFGRVLHERTREDVIAAFPRRGWLGCFADTVRREVEQKPWCHTTHIPDFADKILGNKLMARYE</sequence>
<dbReference type="EMBL" id="JBGNUJ010000013">
    <property type="protein sequence ID" value="KAL3951783.1"/>
    <property type="molecule type" value="Genomic_DNA"/>
</dbReference>
<reference evidence="1" key="1">
    <citation type="submission" date="2024-12" db="EMBL/GenBank/DDBJ databases">
        <title>Comparative genomics and development of molecular markers within Purpureocillium lilacinum and among Purpureocillium species.</title>
        <authorList>
            <person name="Yeh Z.-Y."/>
            <person name="Ni N.-T."/>
            <person name="Lo P.-H."/>
            <person name="Mushyakhwo K."/>
            <person name="Lin C.-F."/>
            <person name="Nai Y.-S."/>
        </authorList>
    </citation>
    <scope>NUCLEOTIDE SEQUENCE</scope>
    <source>
        <strain evidence="1">NCHU-NPUST-175</strain>
    </source>
</reference>
<accession>A0ACC4D761</accession>
<proteinExistence type="predicted"/>
<comment type="caution">
    <text evidence="1">The sequence shown here is derived from an EMBL/GenBank/DDBJ whole genome shotgun (WGS) entry which is preliminary data.</text>
</comment>
<protein>
    <submittedName>
        <fullName evidence="1">Uncharacterized protein</fullName>
    </submittedName>
</protein>
<gene>
    <name evidence="1" type="ORF">ACCO45_013500</name>
</gene>
<keyword evidence="2" id="KW-1185">Reference proteome</keyword>
<evidence type="ECO:0000313" key="2">
    <source>
        <dbReference type="Proteomes" id="UP001638806"/>
    </source>
</evidence>
<evidence type="ECO:0000313" key="1">
    <source>
        <dbReference type="EMBL" id="KAL3951783.1"/>
    </source>
</evidence>
<organism evidence="1 2">
    <name type="scientific">Purpureocillium lilacinum</name>
    <name type="common">Paecilomyces lilacinus</name>
    <dbReference type="NCBI Taxonomy" id="33203"/>
    <lineage>
        <taxon>Eukaryota</taxon>
        <taxon>Fungi</taxon>
        <taxon>Dikarya</taxon>
        <taxon>Ascomycota</taxon>
        <taxon>Pezizomycotina</taxon>
        <taxon>Sordariomycetes</taxon>
        <taxon>Hypocreomycetidae</taxon>
        <taxon>Hypocreales</taxon>
        <taxon>Ophiocordycipitaceae</taxon>
        <taxon>Purpureocillium</taxon>
    </lineage>
</organism>
<name>A0ACC4D761_PURLI</name>